<evidence type="ECO:0000313" key="2">
    <source>
        <dbReference type="EMBL" id="KZT70372.1"/>
    </source>
</evidence>
<name>A0A165R6J8_9APHY</name>
<evidence type="ECO:0000256" key="1">
    <source>
        <dbReference type="SAM" id="MobiDB-lite"/>
    </source>
</evidence>
<feature type="region of interest" description="Disordered" evidence="1">
    <location>
        <begin position="110"/>
        <end position="154"/>
    </location>
</feature>
<protein>
    <submittedName>
        <fullName evidence="2">Uncharacterized protein</fullName>
    </submittedName>
</protein>
<feature type="compositionally biased region" description="Basic and acidic residues" evidence="1">
    <location>
        <begin position="210"/>
        <end position="224"/>
    </location>
</feature>
<accession>A0A165R6J8</accession>
<keyword evidence="3" id="KW-1185">Reference proteome</keyword>
<dbReference type="AlphaFoldDB" id="A0A165R6J8"/>
<evidence type="ECO:0000313" key="3">
    <source>
        <dbReference type="Proteomes" id="UP000076727"/>
    </source>
</evidence>
<feature type="region of interest" description="Disordered" evidence="1">
    <location>
        <begin position="550"/>
        <end position="573"/>
    </location>
</feature>
<gene>
    <name evidence="2" type="ORF">DAEQUDRAFT_810803</name>
</gene>
<proteinExistence type="predicted"/>
<feature type="region of interest" description="Disordered" evidence="1">
    <location>
        <begin position="170"/>
        <end position="224"/>
    </location>
</feature>
<sequence length="658" mass="72909">MIGVFPVIVLPNLRHLALGESKAHPDKPSRQTGGRRRWWTILRRGQTTLQVRTVDQGGRTAERARRFDGLKRLVHGGRCSLGRGRDASVAERLGGAVPNRPVECAQAAAATASPHSTPFPAPDARPLISPREVHRPRLPRTTLGFRSLDTPSASVLGPYAERHAKGKDRCCWPSMQQKPQPPQPQISPRRGSLDNDCKRPSHTPRHASRRPADRHSFPPRTRDATHSLNLTTLCEVYEEDDRTGAIDGLSAMDHTLTTKENLAKIEDDWSRWRTARERNDHLRELQLDRRNIVLDSACPENAPHIVITPPDSVDAWNNYWASCVNRTGAQDHSYLSLPPRCDGLDPLACLPASASAGRHVQREATAPPTRDNARDRALLSPEPCRIFSRSRLCAVVALAAQERELLFLDNISTAVRRRQFRLAALDAASKALSFCARWEAPEFACRFEKPFQWTDEAEPLLSYFSHCLDTTVIDSSMPCTAPHIVIQDSAADEQYTASHHNPTPSQQDCYYLTVPSSFVHFVTHDEPNVWEPEVEPAEDCSSLLVADVEAEAEAEADSATAGSWSEGPATPRGSHFELGEAIIEEFEEYVEEDEEGLRPVTPPLSESGCAAVEEPASKVVVNVFECSGEDEGEEEEDLPPFDEWYQSIAGRATSVVAA</sequence>
<dbReference type="OrthoDB" id="2649950at2759"/>
<organism evidence="2 3">
    <name type="scientific">Daedalea quercina L-15889</name>
    <dbReference type="NCBI Taxonomy" id="1314783"/>
    <lineage>
        <taxon>Eukaryota</taxon>
        <taxon>Fungi</taxon>
        <taxon>Dikarya</taxon>
        <taxon>Basidiomycota</taxon>
        <taxon>Agaricomycotina</taxon>
        <taxon>Agaricomycetes</taxon>
        <taxon>Polyporales</taxon>
        <taxon>Fomitopsis</taxon>
    </lineage>
</organism>
<dbReference type="Proteomes" id="UP000076727">
    <property type="component" value="Unassembled WGS sequence"/>
</dbReference>
<dbReference type="EMBL" id="KV429052">
    <property type="protein sequence ID" value="KZT70372.1"/>
    <property type="molecule type" value="Genomic_DNA"/>
</dbReference>
<feature type="compositionally biased region" description="Basic residues" evidence="1">
    <location>
        <begin position="200"/>
        <end position="209"/>
    </location>
</feature>
<reference evidence="2 3" key="1">
    <citation type="journal article" date="2016" name="Mol. Biol. Evol.">
        <title>Comparative Genomics of Early-Diverging Mushroom-Forming Fungi Provides Insights into the Origins of Lignocellulose Decay Capabilities.</title>
        <authorList>
            <person name="Nagy L.G."/>
            <person name="Riley R."/>
            <person name="Tritt A."/>
            <person name="Adam C."/>
            <person name="Daum C."/>
            <person name="Floudas D."/>
            <person name="Sun H."/>
            <person name="Yadav J.S."/>
            <person name="Pangilinan J."/>
            <person name="Larsson K.H."/>
            <person name="Matsuura K."/>
            <person name="Barry K."/>
            <person name="Labutti K."/>
            <person name="Kuo R."/>
            <person name="Ohm R.A."/>
            <person name="Bhattacharya S.S."/>
            <person name="Shirouzu T."/>
            <person name="Yoshinaga Y."/>
            <person name="Martin F.M."/>
            <person name="Grigoriev I.V."/>
            <person name="Hibbett D.S."/>
        </authorList>
    </citation>
    <scope>NUCLEOTIDE SEQUENCE [LARGE SCALE GENOMIC DNA]</scope>
    <source>
        <strain evidence="2 3">L-15889</strain>
    </source>
</reference>